<evidence type="ECO:0000256" key="1">
    <source>
        <dbReference type="ARBA" id="ARBA00004434"/>
    </source>
</evidence>
<evidence type="ECO:0000256" key="12">
    <source>
        <dbReference type="RuleBase" id="RU003651"/>
    </source>
</evidence>
<dbReference type="InterPro" id="IPR027417">
    <property type="entry name" value="P-loop_NTPase"/>
</dbReference>
<comment type="catalytic activity">
    <reaction evidence="11">
        <text>ATP + H2O = ADP + phosphate + H(+)</text>
        <dbReference type="Rhea" id="RHEA:13065"/>
        <dbReference type="ChEBI" id="CHEBI:15377"/>
        <dbReference type="ChEBI" id="CHEBI:15378"/>
        <dbReference type="ChEBI" id="CHEBI:30616"/>
        <dbReference type="ChEBI" id="CHEBI:43474"/>
        <dbReference type="ChEBI" id="CHEBI:456216"/>
    </reaction>
    <physiologicalReaction direction="left-to-right" evidence="11">
        <dbReference type="Rhea" id="RHEA:13066"/>
    </physiologicalReaction>
</comment>
<dbReference type="InterPro" id="IPR003960">
    <property type="entry name" value="ATPase_AAA_CS"/>
</dbReference>
<dbReference type="PROSITE" id="PS00674">
    <property type="entry name" value="AAA"/>
    <property type="match status" value="1"/>
</dbReference>
<dbReference type="Pfam" id="PF00004">
    <property type="entry name" value="AAA"/>
    <property type="match status" value="1"/>
</dbReference>
<comment type="subcellular location">
    <subcellularLocation>
        <location evidence="1">Mitochondrion inner membrane</location>
        <topology evidence="1">Single-pass membrane protein</topology>
    </subcellularLocation>
</comment>
<dbReference type="InterPro" id="IPR003593">
    <property type="entry name" value="AAA+_ATPase"/>
</dbReference>
<dbReference type="GO" id="GO:0005524">
    <property type="term" value="F:ATP binding"/>
    <property type="evidence" value="ECO:0007669"/>
    <property type="project" value="UniProtKB-KW"/>
</dbReference>
<feature type="compositionally biased region" description="Basic and acidic residues" evidence="13">
    <location>
        <begin position="504"/>
        <end position="551"/>
    </location>
</feature>
<dbReference type="InterPro" id="IPR003959">
    <property type="entry name" value="ATPase_AAA_core"/>
</dbReference>
<feature type="region of interest" description="Disordered" evidence="13">
    <location>
        <begin position="317"/>
        <end position="345"/>
    </location>
</feature>
<feature type="domain" description="AAA+ ATPase" evidence="14">
    <location>
        <begin position="244"/>
        <end position="392"/>
    </location>
</feature>
<comment type="similarity">
    <text evidence="2">Belongs to the AAA ATPase family. BCS1 subfamily.</text>
</comment>
<comment type="caution">
    <text evidence="16">The sequence shown here is derived from an EMBL/GenBank/DDBJ whole genome shotgun (WGS) entry which is preliminary data.</text>
</comment>
<dbReference type="InterPro" id="IPR050747">
    <property type="entry name" value="Mitochondrial_chaperone_BCS1"/>
</dbReference>
<dbReference type="InterPro" id="IPR057495">
    <property type="entry name" value="AAA_lid_BCS1"/>
</dbReference>
<accession>A0A286UJV9</accession>
<dbReference type="EMBL" id="NBII01000004">
    <property type="protein sequence ID" value="PAV19809.1"/>
    <property type="molecule type" value="Genomic_DNA"/>
</dbReference>
<evidence type="ECO:0000256" key="10">
    <source>
        <dbReference type="ARBA" id="ARBA00023136"/>
    </source>
</evidence>
<evidence type="ECO:0000256" key="9">
    <source>
        <dbReference type="ARBA" id="ARBA00023128"/>
    </source>
</evidence>
<keyword evidence="5" id="KW-0999">Mitochondrion inner membrane</keyword>
<dbReference type="STRING" id="2282107.A0A286UJV9"/>
<feature type="compositionally biased region" description="Low complexity" evidence="13">
    <location>
        <begin position="564"/>
        <end position="595"/>
    </location>
</feature>
<dbReference type="OrthoDB" id="10251412at2759"/>
<gene>
    <name evidence="16" type="ORF">PNOK_0474300</name>
</gene>
<proteinExistence type="inferred from homology"/>
<dbReference type="GO" id="GO:0005743">
    <property type="term" value="C:mitochondrial inner membrane"/>
    <property type="evidence" value="ECO:0007669"/>
    <property type="project" value="UniProtKB-SubCell"/>
</dbReference>
<feature type="region of interest" description="Disordered" evidence="13">
    <location>
        <begin position="413"/>
        <end position="452"/>
    </location>
</feature>
<reference evidence="16 17" key="1">
    <citation type="journal article" date="2017" name="Mol. Ecol.">
        <title>Comparative and population genomic landscape of Phellinus noxius: A hypervariable fungus causing root rot in trees.</title>
        <authorList>
            <person name="Chung C.L."/>
            <person name="Lee T.J."/>
            <person name="Akiba M."/>
            <person name="Lee H.H."/>
            <person name="Kuo T.H."/>
            <person name="Liu D."/>
            <person name="Ke H.M."/>
            <person name="Yokoi T."/>
            <person name="Roa M.B."/>
            <person name="Lu M.J."/>
            <person name="Chang Y.Y."/>
            <person name="Ann P.J."/>
            <person name="Tsai J.N."/>
            <person name="Chen C.Y."/>
            <person name="Tzean S.S."/>
            <person name="Ota Y."/>
            <person name="Hattori T."/>
            <person name="Sahashi N."/>
            <person name="Liou R.F."/>
            <person name="Kikuchi T."/>
            <person name="Tsai I.J."/>
        </authorList>
    </citation>
    <scope>NUCLEOTIDE SEQUENCE [LARGE SCALE GENOMIC DNA]</scope>
    <source>
        <strain evidence="16 17">FFPRI411160</strain>
    </source>
</reference>
<keyword evidence="7 12" id="KW-0067">ATP-binding</keyword>
<evidence type="ECO:0000256" key="2">
    <source>
        <dbReference type="ARBA" id="ARBA00007448"/>
    </source>
</evidence>
<sequence>MDLLKTVLSPLGMNSNSIQDTLKWVVIGGTVETARRVSKTAWNGFIDSFFLTAHFSQEDYPYDWLMHWLAKQPAWGQSREFEITTRSVGRTSITQTTTGDLEEEEGDDDDELVHGQRKRKVAFMPSVGTTHTIYYRGHWLRITRTSKGSGYRAYSVLSVSVVARNNSILKKLVLEAKREYEKDAEHRVHIFMADSYGSWRWNGARQKRPMSSIVLEPGVKDMLIADCRDFLCSEEWYAERGIPFRRGYLLHGVPGSGKTSLIHSMAGELGLDIYVVSLSGKGMSDNTLATLMGQVPSRCILLLEDLDAAFTRSVSRDEKSTGIPDDSLSDKDSSKKDQPSDGSTLSLSGLLNALDGVAAAEGRLLFATTNHIERLDPALSRPGRMDVWVNFTNATKWQAEGIFKCFFPSRSSKEKSEAEPSSPSEGGKPTNTGTHNVPGSKRKSTHRVPLLEEEELNELAKRFAEQIPEDEMSVASLQGYLLKNKTRPRECVEEVADWIIKEREQKAKLKKEKEEKEAKERKEAEEKAEKEKAEKEKEKAAKEKETKERSSKSGSSKSRRSNEKASSSSSLEAVASSTAPPATSDSSDSSAMTSDYEGSGVDADTEDSLTTDEEVDKLVDAATTTEGAVQCSQKWVNLKNAGGPPQVSAVKLDVSISTDDILSATASDEAETEPCSSD</sequence>
<evidence type="ECO:0000256" key="4">
    <source>
        <dbReference type="ARBA" id="ARBA00022741"/>
    </source>
</evidence>
<feature type="region of interest" description="Disordered" evidence="13">
    <location>
        <begin position="92"/>
        <end position="112"/>
    </location>
</feature>
<organism evidence="16 17">
    <name type="scientific">Pyrrhoderma noxium</name>
    <dbReference type="NCBI Taxonomy" id="2282107"/>
    <lineage>
        <taxon>Eukaryota</taxon>
        <taxon>Fungi</taxon>
        <taxon>Dikarya</taxon>
        <taxon>Basidiomycota</taxon>
        <taxon>Agaricomycotina</taxon>
        <taxon>Agaricomycetes</taxon>
        <taxon>Hymenochaetales</taxon>
        <taxon>Hymenochaetaceae</taxon>
        <taxon>Pyrrhoderma</taxon>
    </lineage>
</organism>
<keyword evidence="17" id="KW-1185">Reference proteome</keyword>
<dbReference type="SMART" id="SM00382">
    <property type="entry name" value="AAA"/>
    <property type="match status" value="1"/>
</dbReference>
<evidence type="ECO:0000259" key="14">
    <source>
        <dbReference type="SMART" id="SM00382"/>
    </source>
</evidence>
<keyword evidence="6 16" id="KW-0378">Hydrolase</keyword>
<dbReference type="Gene3D" id="3.40.50.300">
    <property type="entry name" value="P-loop containing nucleotide triphosphate hydrolases"/>
    <property type="match status" value="1"/>
</dbReference>
<feature type="compositionally biased region" description="Low complexity" evidence="13">
    <location>
        <begin position="419"/>
        <end position="429"/>
    </location>
</feature>
<evidence type="ECO:0000313" key="16">
    <source>
        <dbReference type="EMBL" id="PAV19809.1"/>
    </source>
</evidence>
<evidence type="ECO:0000256" key="6">
    <source>
        <dbReference type="ARBA" id="ARBA00022801"/>
    </source>
</evidence>
<keyword evidence="4 12" id="KW-0547">Nucleotide-binding</keyword>
<name>A0A286UJV9_9AGAM</name>
<keyword evidence="3" id="KW-0812">Transmembrane</keyword>
<feature type="domain" description="BCS1 N-terminal" evidence="15">
    <location>
        <begin position="25"/>
        <end position="213"/>
    </location>
</feature>
<evidence type="ECO:0000256" key="8">
    <source>
        <dbReference type="ARBA" id="ARBA00022989"/>
    </source>
</evidence>
<protein>
    <submittedName>
        <fullName evidence="16">P-loop containing nucleoside triphosphate hydrolase</fullName>
    </submittedName>
</protein>
<feature type="compositionally biased region" description="Acidic residues" evidence="13">
    <location>
        <begin position="100"/>
        <end position="111"/>
    </location>
</feature>
<feature type="region of interest" description="Disordered" evidence="13">
    <location>
        <begin position="504"/>
        <end position="620"/>
    </location>
</feature>
<dbReference type="SMART" id="SM01024">
    <property type="entry name" value="BCS1_N"/>
    <property type="match status" value="1"/>
</dbReference>
<dbReference type="Pfam" id="PF08740">
    <property type="entry name" value="BCS1_N"/>
    <property type="match status" value="1"/>
</dbReference>
<feature type="compositionally biased region" description="Basic and acidic residues" evidence="13">
    <location>
        <begin position="328"/>
        <end position="339"/>
    </location>
</feature>
<evidence type="ECO:0000256" key="13">
    <source>
        <dbReference type="SAM" id="MobiDB-lite"/>
    </source>
</evidence>
<dbReference type="SUPFAM" id="SSF52540">
    <property type="entry name" value="P-loop containing nucleoside triphosphate hydrolases"/>
    <property type="match status" value="1"/>
</dbReference>
<evidence type="ECO:0000313" key="17">
    <source>
        <dbReference type="Proteomes" id="UP000217199"/>
    </source>
</evidence>
<keyword evidence="9" id="KW-0496">Mitochondrion</keyword>
<dbReference type="Proteomes" id="UP000217199">
    <property type="component" value="Unassembled WGS sequence"/>
</dbReference>
<evidence type="ECO:0000256" key="7">
    <source>
        <dbReference type="ARBA" id="ARBA00022840"/>
    </source>
</evidence>
<feature type="compositionally biased region" description="Acidic residues" evidence="13">
    <location>
        <begin position="603"/>
        <end position="615"/>
    </location>
</feature>
<dbReference type="GO" id="GO:0016887">
    <property type="term" value="F:ATP hydrolysis activity"/>
    <property type="evidence" value="ECO:0007669"/>
    <property type="project" value="InterPro"/>
</dbReference>
<evidence type="ECO:0000256" key="3">
    <source>
        <dbReference type="ARBA" id="ARBA00022692"/>
    </source>
</evidence>
<keyword evidence="8" id="KW-1133">Transmembrane helix</keyword>
<dbReference type="InterPro" id="IPR014851">
    <property type="entry name" value="BCS1_N"/>
</dbReference>
<dbReference type="Pfam" id="PF25426">
    <property type="entry name" value="AAA_lid_BCS1"/>
    <property type="match status" value="1"/>
</dbReference>
<evidence type="ECO:0000259" key="15">
    <source>
        <dbReference type="SMART" id="SM01024"/>
    </source>
</evidence>
<dbReference type="AlphaFoldDB" id="A0A286UJV9"/>
<dbReference type="PANTHER" id="PTHR23070">
    <property type="entry name" value="BCS1 AAA-TYPE ATPASE"/>
    <property type="match status" value="1"/>
</dbReference>
<evidence type="ECO:0000256" key="11">
    <source>
        <dbReference type="ARBA" id="ARBA00048778"/>
    </source>
</evidence>
<dbReference type="InParanoid" id="A0A286UJV9"/>
<keyword evidence="10" id="KW-0472">Membrane</keyword>
<evidence type="ECO:0000256" key="5">
    <source>
        <dbReference type="ARBA" id="ARBA00022792"/>
    </source>
</evidence>